<dbReference type="EMBL" id="JRPL02000004">
    <property type="protein sequence ID" value="TLD84149.1"/>
    <property type="molecule type" value="Genomic_DNA"/>
</dbReference>
<dbReference type="SUPFAM" id="SSF102414">
    <property type="entry name" value="Alpha-2,3/8-sialyltransferase CstII"/>
    <property type="match status" value="1"/>
</dbReference>
<proteinExistence type="predicted"/>
<dbReference type="RefSeq" id="WP_081955934.1">
    <property type="nucleotide sequence ID" value="NZ_FZNG01000027.1"/>
</dbReference>
<dbReference type="Pfam" id="PF06002">
    <property type="entry name" value="CST-I"/>
    <property type="match status" value="1"/>
</dbReference>
<dbReference type="Gene3D" id="3.90.1480.10">
    <property type="entry name" value="Alpha-2,3-sialyltransferase"/>
    <property type="match status" value="1"/>
</dbReference>
<dbReference type="InterPro" id="IPR036715">
    <property type="entry name" value="A-2_3-sialylTrfase_sf"/>
</dbReference>
<comment type="caution">
    <text evidence="1">The sequence shown here is derived from an EMBL/GenBank/DDBJ whole genome shotgun (WGS) entry which is preliminary data.</text>
</comment>
<dbReference type="AlphaFoldDB" id="A0A4U8SDD8"/>
<name>A0A4U8SDD8_9HELI</name>
<gene>
    <name evidence="1" type="ORF">LS81_002800</name>
</gene>
<reference evidence="1 2" key="1">
    <citation type="journal article" date="2014" name="Genome Announc.">
        <title>Draft genome sequences of eight enterohepatic helicobacter species isolated from both laboratory and wild rodents.</title>
        <authorList>
            <person name="Sheh A."/>
            <person name="Shen Z."/>
            <person name="Fox J.G."/>
        </authorList>
    </citation>
    <scope>NUCLEOTIDE SEQUENCE [LARGE SCALE GENOMIC DNA]</scope>
    <source>
        <strain evidence="1 2">ATCC 700114</strain>
    </source>
</reference>
<sequence length="149" mass="17426">MRGYVLHNSKSHIITKDVLGLGGGVSYRELSFEKYADLKKLTFLSKHYNVKFYSLCPNSPLTSYFPLAPITGNTFIPSKKPDNYTKDILIPKGNGVESMRDILRLDLHLYDEDVRKRNRIKNNIYFRIFDDLMRLPRDIKHYLQNLKKG</sequence>
<accession>A0A4U8SDD8</accession>
<dbReference type="InterPro" id="IPR009251">
    <property type="entry name" value="A-2_3-sialyltransferase"/>
</dbReference>
<evidence type="ECO:0000313" key="2">
    <source>
        <dbReference type="Proteomes" id="UP000029878"/>
    </source>
</evidence>
<protein>
    <submittedName>
        <fullName evidence="1">Uncharacterized protein</fullName>
    </submittedName>
</protein>
<dbReference type="Proteomes" id="UP000029878">
    <property type="component" value="Unassembled WGS sequence"/>
</dbReference>
<organism evidence="1 2">
    <name type="scientific">Helicobacter trogontum</name>
    <dbReference type="NCBI Taxonomy" id="50960"/>
    <lineage>
        <taxon>Bacteria</taxon>
        <taxon>Pseudomonadati</taxon>
        <taxon>Campylobacterota</taxon>
        <taxon>Epsilonproteobacteria</taxon>
        <taxon>Campylobacterales</taxon>
        <taxon>Helicobacteraceae</taxon>
        <taxon>Helicobacter</taxon>
    </lineage>
</organism>
<evidence type="ECO:0000313" key="1">
    <source>
        <dbReference type="EMBL" id="TLD84149.1"/>
    </source>
</evidence>